<keyword evidence="3" id="KW-1185">Reference proteome</keyword>
<dbReference type="Gene3D" id="3.50.50.60">
    <property type="entry name" value="FAD/NAD(P)-binding domain"/>
    <property type="match status" value="1"/>
</dbReference>
<reference evidence="2" key="1">
    <citation type="submission" date="2020-10" db="EMBL/GenBank/DDBJ databases">
        <authorList>
            <person name="Castelo-Branco R."/>
            <person name="Eusebio N."/>
            <person name="Adriana R."/>
            <person name="Vieira A."/>
            <person name="Brugerolle De Fraissinette N."/>
            <person name="Rezende De Castro R."/>
            <person name="Schneider M.P."/>
            <person name="Vasconcelos V."/>
            <person name="Leao P.N."/>
        </authorList>
    </citation>
    <scope>NUCLEOTIDE SEQUENCE</scope>
    <source>
        <strain evidence="2">LEGE 11467</strain>
    </source>
</reference>
<dbReference type="Pfam" id="PF13450">
    <property type="entry name" value="NAD_binding_8"/>
    <property type="match status" value="1"/>
</dbReference>
<name>A0A928W0X5_9CYAN</name>
<dbReference type="Pfam" id="PF01593">
    <property type="entry name" value="Amino_oxidase"/>
    <property type="match status" value="1"/>
</dbReference>
<feature type="domain" description="Amine oxidase" evidence="1">
    <location>
        <begin position="97"/>
        <end position="349"/>
    </location>
</feature>
<comment type="caution">
    <text evidence="2">The sequence shown here is derived from an EMBL/GenBank/DDBJ whole genome shotgun (WGS) entry which is preliminary data.</text>
</comment>
<dbReference type="AlphaFoldDB" id="A0A928W0X5"/>
<proteinExistence type="predicted"/>
<evidence type="ECO:0000259" key="1">
    <source>
        <dbReference type="Pfam" id="PF01593"/>
    </source>
</evidence>
<dbReference type="EMBL" id="JADEXN010000366">
    <property type="protein sequence ID" value="MBE9042482.1"/>
    <property type="molecule type" value="Genomic_DNA"/>
</dbReference>
<protein>
    <submittedName>
        <fullName evidence="2">FAD-dependent oxidoreductase</fullName>
    </submittedName>
</protein>
<evidence type="ECO:0000313" key="3">
    <source>
        <dbReference type="Proteomes" id="UP000621799"/>
    </source>
</evidence>
<dbReference type="Proteomes" id="UP000621799">
    <property type="component" value="Unassembled WGS sequence"/>
</dbReference>
<dbReference type="Gene3D" id="3.90.660.10">
    <property type="match status" value="1"/>
</dbReference>
<dbReference type="SUPFAM" id="SSF51905">
    <property type="entry name" value="FAD/NAD(P)-binding domain"/>
    <property type="match status" value="1"/>
</dbReference>
<dbReference type="InterPro" id="IPR036188">
    <property type="entry name" value="FAD/NAD-bd_sf"/>
</dbReference>
<dbReference type="GO" id="GO:0016491">
    <property type="term" value="F:oxidoreductase activity"/>
    <property type="evidence" value="ECO:0007669"/>
    <property type="project" value="InterPro"/>
</dbReference>
<dbReference type="RefSeq" id="WP_264322642.1">
    <property type="nucleotide sequence ID" value="NZ_JADEXN010000366.1"/>
</dbReference>
<organism evidence="2 3">
    <name type="scientific">Zarconia navalis LEGE 11467</name>
    <dbReference type="NCBI Taxonomy" id="1828826"/>
    <lineage>
        <taxon>Bacteria</taxon>
        <taxon>Bacillati</taxon>
        <taxon>Cyanobacteriota</taxon>
        <taxon>Cyanophyceae</taxon>
        <taxon>Oscillatoriophycideae</taxon>
        <taxon>Oscillatoriales</taxon>
        <taxon>Oscillatoriales incertae sedis</taxon>
        <taxon>Zarconia</taxon>
        <taxon>Zarconia navalis</taxon>
    </lineage>
</organism>
<gene>
    <name evidence="2" type="ORF">IQ235_17055</name>
</gene>
<accession>A0A928W0X5</accession>
<dbReference type="PANTHER" id="PTHR16128:SF5">
    <property type="entry name" value="FAD_NAD(P)-BINDING OXIDOREDUCTASE FAMILY PROTEIN"/>
    <property type="match status" value="1"/>
</dbReference>
<sequence>MFDVVVVGAGIAGLTCARQLAHSGYRVALVEKSRGVGGRAATRRLPGNRADLGVPYLKDRGRLLSGFVGVLRDRQILRGWSDRAYFWDVERSCLTPQPAEPLYIAPDGMSAIGKFLATDLEIWFDRRACTLTPCEGGWTLGLDAPRNRADFPFEITARALVIAIPAPQAIALLETQAGAFPQMLDNLKAIEYDPCFTVIAAYPPSQQSRFERYDGGGTGTLPLPGAIDFPHHRDLRWMGNDSSKRANPSQPVFVLHSSPGFARKHLEENDLEPIGKQLLRSVEALFGLGLDTPQLMQVHRWRYAFARSPLSQDCLGTSDPFPLVCCGDGFGNAPTQPVETALRSGASAASLTNDRLFQDSLAPIGECWQAIGISR</sequence>
<dbReference type="PANTHER" id="PTHR16128">
    <property type="entry name" value="FAD/NAD(P)-BINDING OXIDOREDUCTASE FAMILY PROTEIN"/>
    <property type="match status" value="1"/>
</dbReference>
<dbReference type="InterPro" id="IPR002937">
    <property type="entry name" value="Amino_oxidase"/>
</dbReference>
<evidence type="ECO:0000313" key="2">
    <source>
        <dbReference type="EMBL" id="MBE9042482.1"/>
    </source>
</evidence>